<dbReference type="Pfam" id="PF12796">
    <property type="entry name" value="Ank_2"/>
    <property type="match status" value="1"/>
</dbReference>
<dbReference type="EMBL" id="HBUF01051907">
    <property type="protein sequence ID" value="CAG6622128.1"/>
    <property type="molecule type" value="Transcribed_RNA"/>
</dbReference>
<evidence type="ECO:0000256" key="1">
    <source>
        <dbReference type="PROSITE-ProRule" id="PRU00023"/>
    </source>
</evidence>
<feature type="repeat" description="ANK" evidence="1">
    <location>
        <begin position="40"/>
        <end position="72"/>
    </location>
</feature>
<dbReference type="AlphaFoldDB" id="A0A8D8M4X5"/>
<feature type="compositionally biased region" description="Low complexity" evidence="2">
    <location>
        <begin position="169"/>
        <end position="183"/>
    </location>
</feature>
<dbReference type="SMART" id="SM00248">
    <property type="entry name" value="ANK"/>
    <property type="match status" value="2"/>
</dbReference>
<reference evidence="3" key="1">
    <citation type="submission" date="2021-05" db="EMBL/GenBank/DDBJ databases">
        <authorList>
            <person name="Alioto T."/>
            <person name="Alioto T."/>
            <person name="Gomez Garrido J."/>
        </authorList>
    </citation>
    <scope>NUCLEOTIDE SEQUENCE</scope>
</reference>
<dbReference type="EMBL" id="HBUF01051908">
    <property type="protein sequence ID" value="CAG6622129.1"/>
    <property type="molecule type" value="Transcribed_RNA"/>
</dbReference>
<dbReference type="EMBL" id="HBUF01051906">
    <property type="protein sequence ID" value="CAG6622127.1"/>
    <property type="molecule type" value="Transcribed_RNA"/>
</dbReference>
<dbReference type="SUPFAM" id="SSF48403">
    <property type="entry name" value="Ankyrin repeat"/>
    <property type="match status" value="1"/>
</dbReference>
<dbReference type="EMBL" id="HBUF01388469">
    <property type="protein sequence ID" value="CAG6732973.1"/>
    <property type="molecule type" value="Transcribed_RNA"/>
</dbReference>
<dbReference type="EMBL" id="HBUF01388468">
    <property type="protein sequence ID" value="CAG6732972.1"/>
    <property type="molecule type" value="Transcribed_RNA"/>
</dbReference>
<feature type="compositionally biased region" description="Polar residues" evidence="2">
    <location>
        <begin position="134"/>
        <end position="149"/>
    </location>
</feature>
<dbReference type="EMBL" id="HBUF01215722">
    <property type="protein sequence ID" value="CAG6667124.1"/>
    <property type="molecule type" value="Transcribed_RNA"/>
</dbReference>
<feature type="compositionally biased region" description="Polar residues" evidence="2">
    <location>
        <begin position="158"/>
        <end position="168"/>
    </location>
</feature>
<keyword evidence="1" id="KW-0040">ANK repeat</keyword>
<protein>
    <submittedName>
        <fullName evidence="3">Ankyrin repeat domain-containing protein 40</fullName>
    </submittedName>
</protein>
<dbReference type="PROSITE" id="PS50297">
    <property type="entry name" value="ANK_REP_REGION"/>
    <property type="match status" value="1"/>
</dbReference>
<dbReference type="EMBL" id="HBUF01215721">
    <property type="protein sequence ID" value="CAG6667123.1"/>
    <property type="molecule type" value="Transcribed_RNA"/>
</dbReference>
<feature type="region of interest" description="Disordered" evidence="2">
    <location>
        <begin position="126"/>
        <end position="191"/>
    </location>
</feature>
<dbReference type="InterPro" id="IPR036770">
    <property type="entry name" value="Ankyrin_rpt-contain_sf"/>
</dbReference>
<dbReference type="PROSITE" id="PS50088">
    <property type="entry name" value="ANK_REPEAT"/>
    <property type="match status" value="1"/>
</dbReference>
<dbReference type="EMBL" id="HBUF01551346">
    <property type="protein sequence ID" value="CAG6758991.1"/>
    <property type="molecule type" value="Transcribed_RNA"/>
</dbReference>
<evidence type="ECO:0000313" key="3">
    <source>
        <dbReference type="EMBL" id="CAG6622129.1"/>
    </source>
</evidence>
<name>A0A8D8M4X5_9HEMI</name>
<dbReference type="InterPro" id="IPR002110">
    <property type="entry name" value="Ankyrin_rpt"/>
</dbReference>
<dbReference type="EMBL" id="HBUF01551347">
    <property type="protein sequence ID" value="CAG6758992.1"/>
    <property type="molecule type" value="Transcribed_RNA"/>
</dbReference>
<accession>A0A8D8M4X5</accession>
<dbReference type="InterPro" id="IPR039195">
    <property type="entry name" value="ANKRD40"/>
</dbReference>
<proteinExistence type="predicted"/>
<sequence length="311" mass="34194">MERMKYFEEQLRESACLGDIETVCELIAKGIDINAQHDMNGWTALHWAAKRGQKDIVSYLLKHGADKTLLTSKDETPLALATKPEVRILLGGEPGVTINTGSDLPIVPSYIKNPPLDTSDIYQATNRRTETSEQRPSSDLYQSRSTQNGGAVGDIYQRPSQSQNGPVNSSSSQTTIVTSSATSGHHGAPQQPEELVLKIRIAGDPQDDDFIEIELSAPAELTYYSLVNIGCKELAIDSPSSIFKVRKLPNTIVRKDKDVARLTQFQELEFVLNSMSSRESNPGLNGVGSLTSKGVNNYPSIHKFKNQTILY</sequence>
<organism evidence="3">
    <name type="scientific">Cacopsylla melanoneura</name>
    <dbReference type="NCBI Taxonomy" id="428564"/>
    <lineage>
        <taxon>Eukaryota</taxon>
        <taxon>Metazoa</taxon>
        <taxon>Ecdysozoa</taxon>
        <taxon>Arthropoda</taxon>
        <taxon>Hexapoda</taxon>
        <taxon>Insecta</taxon>
        <taxon>Pterygota</taxon>
        <taxon>Neoptera</taxon>
        <taxon>Paraneoptera</taxon>
        <taxon>Hemiptera</taxon>
        <taxon>Sternorrhyncha</taxon>
        <taxon>Psylloidea</taxon>
        <taxon>Psyllidae</taxon>
        <taxon>Psyllinae</taxon>
        <taxon>Cacopsylla</taxon>
    </lineage>
</organism>
<dbReference type="Gene3D" id="1.25.40.20">
    <property type="entry name" value="Ankyrin repeat-containing domain"/>
    <property type="match status" value="1"/>
</dbReference>
<evidence type="ECO:0000256" key="2">
    <source>
        <dbReference type="SAM" id="MobiDB-lite"/>
    </source>
</evidence>
<dbReference type="PANTHER" id="PTHR24192">
    <property type="entry name" value="ANKYRIN REPEAT DOMAIN 40"/>
    <property type="match status" value="1"/>
</dbReference>
<dbReference type="PANTHER" id="PTHR24192:SF3">
    <property type="entry name" value="ANKYRIN REPEAT DOMAIN 40"/>
    <property type="match status" value="1"/>
</dbReference>